<dbReference type="EMBL" id="OX459118">
    <property type="protein sequence ID" value="CAI9088843.1"/>
    <property type="molecule type" value="Genomic_DNA"/>
</dbReference>
<dbReference type="Proteomes" id="UP001161247">
    <property type="component" value="Chromosome 1"/>
</dbReference>
<protein>
    <submittedName>
        <fullName evidence="2">OLC1v1023286C1</fullName>
    </submittedName>
</protein>
<evidence type="ECO:0000313" key="3">
    <source>
        <dbReference type="Proteomes" id="UP001161247"/>
    </source>
</evidence>
<organism evidence="2 3">
    <name type="scientific">Oldenlandia corymbosa var. corymbosa</name>
    <dbReference type="NCBI Taxonomy" id="529605"/>
    <lineage>
        <taxon>Eukaryota</taxon>
        <taxon>Viridiplantae</taxon>
        <taxon>Streptophyta</taxon>
        <taxon>Embryophyta</taxon>
        <taxon>Tracheophyta</taxon>
        <taxon>Spermatophyta</taxon>
        <taxon>Magnoliopsida</taxon>
        <taxon>eudicotyledons</taxon>
        <taxon>Gunneridae</taxon>
        <taxon>Pentapetalae</taxon>
        <taxon>asterids</taxon>
        <taxon>lamiids</taxon>
        <taxon>Gentianales</taxon>
        <taxon>Rubiaceae</taxon>
        <taxon>Rubioideae</taxon>
        <taxon>Spermacoceae</taxon>
        <taxon>Hedyotis-Oldenlandia complex</taxon>
        <taxon>Oldenlandia</taxon>
    </lineage>
</organism>
<evidence type="ECO:0000313" key="2">
    <source>
        <dbReference type="EMBL" id="CAI9088843.1"/>
    </source>
</evidence>
<gene>
    <name evidence="2" type="ORF">OLC1_LOCUS1322</name>
</gene>
<accession>A0AAV1C2J9</accession>
<keyword evidence="3" id="KW-1185">Reference proteome</keyword>
<dbReference type="AlphaFoldDB" id="A0AAV1C2J9"/>
<evidence type="ECO:0000256" key="1">
    <source>
        <dbReference type="SAM" id="MobiDB-lite"/>
    </source>
</evidence>
<reference evidence="2" key="1">
    <citation type="submission" date="2023-03" db="EMBL/GenBank/DDBJ databases">
        <authorList>
            <person name="Julca I."/>
        </authorList>
    </citation>
    <scope>NUCLEOTIDE SEQUENCE</scope>
</reference>
<name>A0AAV1C2J9_OLDCO</name>
<proteinExistence type="predicted"/>
<sequence length="353" mass="39468">MGKPCEPVLCEIVLVAVDYRTLCDSLSSDGDIEEIIFESYDGSQLATSVTKGLDELPVSLPDEVLKKDTDDQPLECLHVATHDRPCDTSVDELDKVADSSLAKRNCTYARLYDRRGSTRSKRRKGKHVPHDFHCADMANSVPRLRGIDFDNCDAESVVGTSVSYESQAGTYAWLNYVATVEWRFDLINDYMRPSGVRAFEAKTTCDKSNSVPVRNTNDVTIQHEADHKRKSVVPTVDAKATDTQESVAADDGCKNIEPMFIQFGSQPEVRCDRKYVFPLVFDGRDLVTDKERVKGSSDTPSFKTQNASEGQYNSVPTHKVQFQPVPKVQHRYIDNTDIHRYSSRSSGTTNSFG</sequence>
<feature type="region of interest" description="Disordered" evidence="1">
    <location>
        <begin position="291"/>
        <end position="315"/>
    </location>
</feature>
<feature type="compositionally biased region" description="Polar residues" evidence="1">
    <location>
        <begin position="296"/>
        <end position="315"/>
    </location>
</feature>